<protein>
    <recommendedName>
        <fullName evidence="3">S-adenosylmethionine decarboxylase</fullName>
    </recommendedName>
</protein>
<reference evidence="2" key="1">
    <citation type="submission" date="2018-11" db="EMBL/GenBank/DDBJ databases">
        <title>Complete genome sequence of Paenibacillus sp. ML311-T8.</title>
        <authorList>
            <person name="Nam Y.-D."/>
            <person name="Kang J."/>
            <person name="Chung W.-H."/>
            <person name="Park Y.S."/>
        </authorList>
    </citation>
    <scope>NUCLEOTIDE SEQUENCE [LARGE SCALE GENOMIC DNA]</scope>
    <source>
        <strain evidence="2">ML311-T8</strain>
    </source>
</reference>
<sequence>MGKMRGSQNFIILVISLMLGWTLNSVYHVVSSPEQEQSDSHLLYQIAVFQIEMLNSAFVDIPNLKATQQLTILKQMAYAVDYTHERFLISIGENKVAELSSLKRMMDYILRLQIGGDRQLKPEEIRIFIDASVLFKQLYEEYAKLMVEDNDGIVAAVNKKIHKDDLAIYNIFSRKLLQ</sequence>
<name>A0A6B8RHZ4_9BACL</name>
<dbReference type="RefSeq" id="WP_155700383.1">
    <property type="nucleotide sequence ID" value="NZ_CP034235.1"/>
</dbReference>
<dbReference type="EMBL" id="CP034235">
    <property type="protein sequence ID" value="QGQ95364.1"/>
    <property type="molecule type" value="Genomic_DNA"/>
</dbReference>
<dbReference type="KEGG" id="ppsc:EHS13_10945"/>
<gene>
    <name evidence="1" type="ORF">EHS13_10945</name>
</gene>
<dbReference type="OrthoDB" id="2594503at2"/>
<dbReference type="Proteomes" id="UP000426246">
    <property type="component" value="Chromosome"/>
</dbReference>
<keyword evidence="2" id="KW-1185">Reference proteome</keyword>
<dbReference type="AlphaFoldDB" id="A0A6B8RHZ4"/>
<proteinExistence type="predicted"/>
<evidence type="ECO:0008006" key="3">
    <source>
        <dbReference type="Google" id="ProtNLM"/>
    </source>
</evidence>
<organism evidence="1 2">
    <name type="scientific">Paenibacillus psychroresistens</name>
    <dbReference type="NCBI Taxonomy" id="1778678"/>
    <lineage>
        <taxon>Bacteria</taxon>
        <taxon>Bacillati</taxon>
        <taxon>Bacillota</taxon>
        <taxon>Bacilli</taxon>
        <taxon>Bacillales</taxon>
        <taxon>Paenibacillaceae</taxon>
        <taxon>Paenibacillus</taxon>
    </lineage>
</organism>
<evidence type="ECO:0000313" key="1">
    <source>
        <dbReference type="EMBL" id="QGQ95364.1"/>
    </source>
</evidence>
<accession>A0A6B8RHZ4</accession>
<evidence type="ECO:0000313" key="2">
    <source>
        <dbReference type="Proteomes" id="UP000426246"/>
    </source>
</evidence>